<dbReference type="AlphaFoldDB" id="A0A516X1A5"/>
<evidence type="ECO:0000256" key="1">
    <source>
        <dbReference type="SAM" id="Phobius"/>
    </source>
</evidence>
<gene>
    <name evidence="3" type="ORF">FO059_05300</name>
</gene>
<reference evidence="3 4" key="1">
    <citation type="submission" date="2019-07" db="EMBL/GenBank/DDBJ databases">
        <title>Tomitella cavernea sp. nov., an actinomycete isolated from soil.</title>
        <authorList>
            <person name="Cheng J."/>
        </authorList>
    </citation>
    <scope>NUCLEOTIDE SEQUENCE [LARGE SCALE GENOMIC DNA]</scope>
    <source>
        <strain evidence="3 4">HY188</strain>
    </source>
</reference>
<accession>A0A516X1A5</accession>
<dbReference type="InterPro" id="IPR025508">
    <property type="entry name" value="DUF4395"/>
</dbReference>
<dbReference type="OrthoDB" id="345402at2"/>
<dbReference type="RefSeq" id="WP_143906976.1">
    <property type="nucleotide sequence ID" value="NZ_CP041765.1"/>
</dbReference>
<keyword evidence="1" id="KW-0812">Transmembrane</keyword>
<keyword evidence="1" id="KW-0472">Membrane</keyword>
<protein>
    <submittedName>
        <fullName evidence="3">DUF4395 domain-containing protein</fullName>
    </submittedName>
</protein>
<dbReference type="KEGG" id="toy:FO059_05300"/>
<keyword evidence="4" id="KW-1185">Reference proteome</keyword>
<keyword evidence="1" id="KW-1133">Transmembrane helix</keyword>
<evidence type="ECO:0000259" key="2">
    <source>
        <dbReference type="Pfam" id="PF14340"/>
    </source>
</evidence>
<sequence>MSLESTHRDAERPAHRQQSAVVDVRGPRFAAAVTTVVLASVLLTGAWWLLAVQAVVFAVGAAFGPRRTPYGWFFSHVVAPRITPPAEREPVAPLRFAQTVGLVFAAVGVAGYAAGVPLLGALATALALFAALLNAAFGFCLGCRMYPMIAYLRMT</sequence>
<reference evidence="3 4" key="2">
    <citation type="submission" date="2019-07" db="EMBL/GenBank/DDBJ databases">
        <authorList>
            <person name="Huang Y."/>
        </authorList>
    </citation>
    <scope>NUCLEOTIDE SEQUENCE [LARGE SCALE GENOMIC DNA]</scope>
    <source>
        <strain evidence="3 4">HY188</strain>
    </source>
</reference>
<feature type="transmembrane region" description="Helical" evidence="1">
    <location>
        <begin position="96"/>
        <end position="115"/>
    </location>
</feature>
<feature type="domain" description="DUF4395" evidence="2">
    <location>
        <begin position="22"/>
        <end position="149"/>
    </location>
</feature>
<dbReference type="Proteomes" id="UP000317344">
    <property type="component" value="Chromosome"/>
</dbReference>
<evidence type="ECO:0000313" key="4">
    <source>
        <dbReference type="Proteomes" id="UP000317344"/>
    </source>
</evidence>
<dbReference type="EMBL" id="CP041765">
    <property type="protein sequence ID" value="QDQ96865.1"/>
    <property type="molecule type" value="Genomic_DNA"/>
</dbReference>
<proteinExistence type="predicted"/>
<name>A0A516X1A5_9ACTN</name>
<organism evidence="3 4">
    <name type="scientific">Tomitella fengzijianii</name>
    <dbReference type="NCBI Taxonomy" id="2597660"/>
    <lineage>
        <taxon>Bacteria</taxon>
        <taxon>Bacillati</taxon>
        <taxon>Actinomycetota</taxon>
        <taxon>Actinomycetes</taxon>
        <taxon>Mycobacteriales</taxon>
        <taxon>Tomitella</taxon>
    </lineage>
</organism>
<feature type="transmembrane region" description="Helical" evidence="1">
    <location>
        <begin position="121"/>
        <end position="146"/>
    </location>
</feature>
<evidence type="ECO:0000313" key="3">
    <source>
        <dbReference type="EMBL" id="QDQ96865.1"/>
    </source>
</evidence>
<dbReference type="Pfam" id="PF14340">
    <property type="entry name" value="DUF4395"/>
    <property type="match status" value="1"/>
</dbReference>